<dbReference type="SMART" id="SM00490">
    <property type="entry name" value="HELICc"/>
    <property type="match status" value="1"/>
</dbReference>
<dbReference type="PROSITE" id="PS50089">
    <property type="entry name" value="ZF_RING_2"/>
    <property type="match status" value="1"/>
</dbReference>
<evidence type="ECO:0000256" key="3">
    <source>
        <dbReference type="ARBA" id="ARBA00007951"/>
    </source>
</evidence>
<keyword evidence="7" id="KW-0547">Nucleotide-binding</keyword>
<evidence type="ECO:0000256" key="4">
    <source>
        <dbReference type="ARBA" id="ARBA00012662"/>
    </source>
</evidence>
<feature type="compositionally biased region" description="Basic and acidic residues" evidence="18">
    <location>
        <begin position="80"/>
        <end position="90"/>
    </location>
</feature>
<dbReference type="Pfam" id="PF24975">
    <property type="entry name" value="UBA_Rad5"/>
    <property type="match status" value="1"/>
</dbReference>
<protein>
    <recommendedName>
        <fullName evidence="4">alpha-L-fucosidase</fullName>
        <ecNumber evidence="4">3.2.1.51</ecNumber>
    </recommendedName>
</protein>
<dbReference type="SMART" id="SM00812">
    <property type="entry name" value="Alpha_L_fucos"/>
    <property type="match status" value="1"/>
</dbReference>
<dbReference type="EC" id="3.2.1.51" evidence="4"/>
<accession>A0A443HSH7</accession>
<keyword evidence="13" id="KW-0067">ATP-binding</keyword>
<feature type="region of interest" description="Disordered" evidence="18">
    <location>
        <begin position="1128"/>
        <end position="1167"/>
    </location>
</feature>
<dbReference type="Gene3D" id="3.40.50.10810">
    <property type="entry name" value="Tandem AAA-ATPase domain"/>
    <property type="match status" value="1"/>
</dbReference>
<dbReference type="GO" id="GO:0008094">
    <property type="term" value="F:ATP-dependent activity, acting on DNA"/>
    <property type="evidence" value="ECO:0007669"/>
    <property type="project" value="TreeGrafter"/>
</dbReference>
<keyword evidence="10" id="KW-0378">Hydrolase</keyword>
<dbReference type="Gene3D" id="3.40.50.300">
    <property type="entry name" value="P-loop containing nucleotide triphosphate hydrolases"/>
    <property type="match status" value="2"/>
</dbReference>
<dbReference type="Pfam" id="PF00271">
    <property type="entry name" value="Helicase_C"/>
    <property type="match status" value="2"/>
</dbReference>
<dbReference type="CDD" id="cd18793">
    <property type="entry name" value="SF2_C_SNF"/>
    <property type="match status" value="1"/>
</dbReference>
<evidence type="ECO:0000259" key="19">
    <source>
        <dbReference type="PROSITE" id="PS50089"/>
    </source>
</evidence>
<comment type="similarity">
    <text evidence="3">Belongs to the glycosyl hydrolase 29 family.</text>
</comment>
<keyword evidence="11" id="KW-0347">Helicase</keyword>
<dbReference type="GO" id="GO:0005975">
    <property type="term" value="P:carbohydrate metabolic process"/>
    <property type="evidence" value="ECO:0007669"/>
    <property type="project" value="InterPro"/>
</dbReference>
<dbReference type="CDD" id="cd18008">
    <property type="entry name" value="DEXDc_SHPRH-like"/>
    <property type="match status" value="1"/>
</dbReference>
<dbReference type="InterPro" id="IPR027417">
    <property type="entry name" value="P-loop_NTPase"/>
</dbReference>
<dbReference type="EMBL" id="RCNU01000007">
    <property type="protein sequence ID" value="RWQ94761.1"/>
    <property type="molecule type" value="Genomic_DNA"/>
</dbReference>
<evidence type="ECO:0000259" key="20">
    <source>
        <dbReference type="PROSITE" id="PS51192"/>
    </source>
</evidence>
<evidence type="ECO:0000259" key="21">
    <source>
        <dbReference type="PROSITE" id="PS51194"/>
    </source>
</evidence>
<evidence type="ECO:0000256" key="11">
    <source>
        <dbReference type="ARBA" id="ARBA00022806"/>
    </source>
</evidence>
<dbReference type="InterPro" id="IPR017853">
    <property type="entry name" value="GH"/>
</dbReference>
<dbReference type="VEuPathDB" id="FungiDB:C8Q69DRAFT_508123"/>
<evidence type="ECO:0000313" key="23">
    <source>
        <dbReference type="Proteomes" id="UP000283841"/>
    </source>
</evidence>
<dbReference type="GO" id="GO:0008270">
    <property type="term" value="F:zinc ion binding"/>
    <property type="evidence" value="ECO:0007669"/>
    <property type="project" value="UniProtKB-KW"/>
</dbReference>
<dbReference type="Proteomes" id="UP000283841">
    <property type="component" value="Unassembled WGS sequence"/>
</dbReference>
<evidence type="ECO:0000256" key="13">
    <source>
        <dbReference type="ARBA" id="ARBA00022840"/>
    </source>
</evidence>
<keyword evidence="6" id="KW-0732">Signal</keyword>
<dbReference type="Gene3D" id="2.60.40.1180">
    <property type="entry name" value="Golgi alpha-mannosidase II"/>
    <property type="match status" value="1"/>
</dbReference>
<dbReference type="SUPFAM" id="SSF57850">
    <property type="entry name" value="RING/U-box"/>
    <property type="match status" value="1"/>
</dbReference>
<dbReference type="SMART" id="SM00184">
    <property type="entry name" value="RING"/>
    <property type="match status" value="1"/>
</dbReference>
<dbReference type="PROSITE" id="PS51194">
    <property type="entry name" value="HELICASE_CTER"/>
    <property type="match status" value="1"/>
</dbReference>
<keyword evidence="9 17" id="KW-0863">Zinc-finger</keyword>
<evidence type="ECO:0000256" key="12">
    <source>
        <dbReference type="ARBA" id="ARBA00022833"/>
    </source>
</evidence>
<dbReference type="GO" id="GO:0004386">
    <property type="term" value="F:helicase activity"/>
    <property type="evidence" value="ECO:0007669"/>
    <property type="project" value="UniProtKB-KW"/>
</dbReference>
<evidence type="ECO:0000256" key="1">
    <source>
        <dbReference type="ARBA" id="ARBA00004123"/>
    </source>
</evidence>
<feature type="region of interest" description="Disordered" evidence="18">
    <location>
        <begin position="69"/>
        <end position="90"/>
    </location>
</feature>
<evidence type="ECO:0000256" key="8">
    <source>
        <dbReference type="ARBA" id="ARBA00022763"/>
    </source>
</evidence>
<evidence type="ECO:0000256" key="14">
    <source>
        <dbReference type="ARBA" id="ARBA00023204"/>
    </source>
</evidence>
<keyword evidence="14" id="KW-0234">DNA repair</keyword>
<dbReference type="Gene3D" id="3.30.40.10">
    <property type="entry name" value="Zinc/RING finger domain, C3HC4 (zinc finger)"/>
    <property type="match status" value="1"/>
</dbReference>
<dbReference type="InterPro" id="IPR001841">
    <property type="entry name" value="Znf_RING"/>
</dbReference>
<keyword evidence="12" id="KW-0862">Zinc</keyword>
<feature type="compositionally biased region" description="Low complexity" evidence="18">
    <location>
        <begin position="1035"/>
        <end position="1046"/>
    </location>
</feature>
<keyword evidence="5" id="KW-0479">Metal-binding</keyword>
<feature type="compositionally biased region" description="Acidic residues" evidence="18">
    <location>
        <begin position="457"/>
        <end position="469"/>
    </location>
</feature>
<gene>
    <name evidence="22" type="ORF">C8Q69DRAFT_508123</name>
</gene>
<dbReference type="InterPro" id="IPR013083">
    <property type="entry name" value="Znf_RING/FYVE/PHD"/>
</dbReference>
<dbReference type="InterPro" id="IPR014905">
    <property type="entry name" value="HIRAN"/>
</dbReference>
<comment type="caution">
    <text evidence="22">The sequence shown here is derived from an EMBL/GenBank/DDBJ whole genome shotgun (WGS) entry which is preliminary data.</text>
</comment>
<name>A0A443HSH7_BYSSP</name>
<dbReference type="SMART" id="SM00487">
    <property type="entry name" value="DEXDc"/>
    <property type="match status" value="1"/>
</dbReference>
<evidence type="ECO:0000256" key="10">
    <source>
        <dbReference type="ARBA" id="ARBA00022801"/>
    </source>
</evidence>
<dbReference type="InterPro" id="IPR000330">
    <property type="entry name" value="SNF2_N"/>
</dbReference>
<feature type="domain" description="Helicase C-terminal" evidence="21">
    <location>
        <begin position="1068"/>
        <end position="1269"/>
    </location>
</feature>
<dbReference type="InterPro" id="IPR038718">
    <property type="entry name" value="SNF2-like_sf"/>
</dbReference>
<evidence type="ECO:0000256" key="18">
    <source>
        <dbReference type="SAM" id="MobiDB-lite"/>
    </source>
</evidence>
<feature type="region of interest" description="Disordered" evidence="18">
    <location>
        <begin position="441"/>
        <end position="469"/>
    </location>
</feature>
<organism evidence="22 23">
    <name type="scientific">Byssochlamys spectabilis</name>
    <name type="common">Paecilomyces variotii</name>
    <dbReference type="NCBI Taxonomy" id="264951"/>
    <lineage>
        <taxon>Eukaryota</taxon>
        <taxon>Fungi</taxon>
        <taxon>Dikarya</taxon>
        <taxon>Ascomycota</taxon>
        <taxon>Pezizomycotina</taxon>
        <taxon>Eurotiomycetes</taxon>
        <taxon>Eurotiomycetidae</taxon>
        <taxon>Eurotiales</taxon>
        <taxon>Thermoascaceae</taxon>
        <taxon>Paecilomyces</taxon>
    </lineage>
</organism>
<feature type="domain" description="RING-type" evidence="19">
    <location>
        <begin position="962"/>
        <end position="1007"/>
    </location>
</feature>
<sequence>MTSGRLRVSARLSLLDIKRSRLNACSLSTTSPVRSGLWKMSFGHLDERDQRPAKKRRFFVQEEDQIPFSNGFNASGEPRGFPEEADIKSTDKLVDNPVSSLDGLKSHEAQEIAEDAAAETFGDSTTADRIESNGVNGRHVDAAAARHPLEEIGDGFDMHLFNNIVGQDMSRDTVDKIRAAAGDNMETAVNIFFDGSWKTANEKEPDVPGQMPQSAPEADATVHAEMEEIPPAPPDTEVNETAVEGAEVLPSQPALRYVGAFGVAAWATRNGTGIVRHGETVGIERARTQPMMKQVRGRKQITNNKGDVLTRFINTRGEEVGRLPRESAEWVSTLIDQKICKFEGVCVYAPDRIRVNDTIYLQLRCYLRQEAFQPRPLSRLADDNRSTGLFEEKESLEEKNLRLRQVALVKLFGEINLEPTSMNEMTAKHKKEGLLRAAEMAEQYDKSKKDATKDSPNESEDEGTQELEEDQLDTLYKKAQTFDFNMPEAEPPPTFTMDLRKYQKQALHWMLAKEKDAKQARQSSMHPLWEEYTWPVTDVDDKVLPKVHEKDHFYVNPYSGELTLEFPVQEQHCLGGILADEMGLGKTIEMLSLIHSHGLQADEHTVNGAASVDTLRRLPKESKSTVLAPHTTLVVAPTSLLAQWESEAIKASRPGTLKPLVYYGADKAVNLRNLCCASNAADAPNVIITSYGVVLSEYRQASSSLPTLGTQGGLFSVEFLRVILDEAHYIKNRLSKSARACYELKAVHRWALTGTPIVNRLEDLFSLVRYLKVEPWSNFSFWKTFITVPFESKDYVRALNVVQTVLEPLVLRRTKTMKTPDGEALVPLPNRKITIEEVELSEQEREIYDYIYTRAKQTFNTNVEAGTLLKSYSTIFAQILRLRQTCCHPILTRNKAIVAEEEDIAAAADASNELKDDMDLQELIDRFTSSTESAENDGDQRSMVRFTAHALRQIQNDAGGECPICSEDPMIDPAVTACWHSACKKCLQDLIRHQTDKGETPRCFSCRAPVTSRDIFEVVRHKSPNTTPTGEDLYSSTPPSSASPAPRISLRRVNPFSPSAQTSAKIHALMDHLTRLPQNEKSVVFSQFTSFLDLISPQLTRAGIAHVRLDGTMPQKARAEVLSQFTRTDTFDEEDMEDIEDPDNPHKKRAPCQNSAMSKTSSAPPGRPNVLLISLRAGGVGLNLTAANHVFMMDPWWSFAVEAQAIDRVHRMGQLREVSVTRFIAKNSIEGRMLQVQERKMNIAGSLGLRIGGDGGDEERKKERIEELRLLFDYTTHRAADTSDFYDYCLYNLVDIVSKDGNFILDIGLKADRTIVDAEVQHLREPGKWIYTHGEAIFNTTYWVFMSRYESREKNIGVRFTQTNDAFYILMLEWPCSEEVYIDAPIPVLKGHSVTALDAAGEERQLQWEKRTEERTGSTFHIPADVLERDEYC</sequence>
<reference evidence="22 23" key="1">
    <citation type="journal article" date="2018" name="Front. Microbiol.">
        <title>Genomic and genetic insights into a cosmopolitan fungus, Paecilomyces variotii (Eurotiales).</title>
        <authorList>
            <person name="Urquhart A.S."/>
            <person name="Mondo S.J."/>
            <person name="Makela M.R."/>
            <person name="Hane J.K."/>
            <person name="Wiebenga A."/>
            <person name="He G."/>
            <person name="Mihaltcheva S."/>
            <person name="Pangilinan J."/>
            <person name="Lipzen A."/>
            <person name="Barry K."/>
            <person name="de Vries R.P."/>
            <person name="Grigoriev I.V."/>
            <person name="Idnurm A."/>
        </authorList>
    </citation>
    <scope>NUCLEOTIDE SEQUENCE [LARGE SCALE GENOMIC DNA]</scope>
    <source>
        <strain evidence="22 23">CBS 101075</strain>
    </source>
</reference>
<evidence type="ECO:0000256" key="16">
    <source>
        <dbReference type="ARBA" id="ARBA00023295"/>
    </source>
</evidence>
<keyword evidence="8" id="KW-0227">DNA damage</keyword>
<comment type="subcellular location">
    <subcellularLocation>
        <location evidence="1">Nucleus</location>
    </subcellularLocation>
</comment>
<evidence type="ECO:0000313" key="22">
    <source>
        <dbReference type="EMBL" id="RWQ94761.1"/>
    </source>
</evidence>
<comment type="similarity">
    <text evidence="2">Belongs to the SNF2/RAD54 helicase family.</text>
</comment>
<dbReference type="InterPro" id="IPR001650">
    <property type="entry name" value="Helicase_C-like"/>
</dbReference>
<dbReference type="SUPFAM" id="SSF52540">
    <property type="entry name" value="P-loop containing nucleoside triphosphate hydrolases"/>
    <property type="match status" value="2"/>
</dbReference>
<dbReference type="PANTHER" id="PTHR45626">
    <property type="entry name" value="TRANSCRIPTION TERMINATION FACTOR 2-RELATED"/>
    <property type="match status" value="1"/>
</dbReference>
<evidence type="ECO:0000256" key="6">
    <source>
        <dbReference type="ARBA" id="ARBA00022729"/>
    </source>
</evidence>
<dbReference type="PANTHER" id="PTHR45626:SF22">
    <property type="entry name" value="DNA REPAIR PROTEIN RAD5"/>
    <property type="match status" value="1"/>
</dbReference>
<dbReference type="Pfam" id="PF00176">
    <property type="entry name" value="SNF2-rel_dom"/>
    <property type="match status" value="1"/>
</dbReference>
<feature type="region of interest" description="Disordered" evidence="18">
    <location>
        <begin position="1021"/>
        <end position="1047"/>
    </location>
</feature>
<dbReference type="GO" id="GO:0003676">
    <property type="term" value="F:nucleic acid binding"/>
    <property type="evidence" value="ECO:0007669"/>
    <property type="project" value="InterPro"/>
</dbReference>
<dbReference type="SUPFAM" id="SSF51445">
    <property type="entry name" value="(Trans)glycosidases"/>
    <property type="match status" value="1"/>
</dbReference>
<feature type="compositionally biased region" description="Basic and acidic residues" evidence="18">
    <location>
        <begin position="443"/>
        <end position="456"/>
    </location>
</feature>
<keyword evidence="23" id="KW-1185">Reference proteome</keyword>
<dbReference type="STRING" id="264951.A0A443HSH7"/>
<evidence type="ECO:0000256" key="5">
    <source>
        <dbReference type="ARBA" id="ARBA00022723"/>
    </source>
</evidence>
<keyword evidence="15" id="KW-0539">Nucleus</keyword>
<evidence type="ECO:0000256" key="7">
    <source>
        <dbReference type="ARBA" id="ARBA00022741"/>
    </source>
</evidence>
<dbReference type="GO" id="GO:0005634">
    <property type="term" value="C:nucleus"/>
    <property type="evidence" value="ECO:0007669"/>
    <property type="project" value="UniProtKB-SubCell"/>
</dbReference>
<dbReference type="Pfam" id="PF01120">
    <property type="entry name" value="Alpha_L_fucos"/>
    <property type="match status" value="1"/>
</dbReference>
<keyword evidence="16" id="KW-0326">Glycosidase</keyword>
<evidence type="ECO:0000256" key="9">
    <source>
        <dbReference type="ARBA" id="ARBA00022771"/>
    </source>
</evidence>
<feature type="compositionally biased region" description="Polar residues" evidence="18">
    <location>
        <begin position="1152"/>
        <end position="1163"/>
    </location>
</feature>
<dbReference type="InterPro" id="IPR014001">
    <property type="entry name" value="Helicase_ATP-bd"/>
</dbReference>
<proteinExistence type="inferred from homology"/>
<dbReference type="GO" id="GO:0006281">
    <property type="term" value="P:DNA repair"/>
    <property type="evidence" value="ECO:0007669"/>
    <property type="project" value="UniProtKB-KW"/>
</dbReference>
<dbReference type="GeneID" id="39602225"/>
<dbReference type="Pfam" id="PF08797">
    <property type="entry name" value="HIRAN"/>
    <property type="match status" value="1"/>
</dbReference>
<dbReference type="GO" id="GO:0016818">
    <property type="term" value="F:hydrolase activity, acting on acid anhydrides, in phosphorus-containing anhydrides"/>
    <property type="evidence" value="ECO:0007669"/>
    <property type="project" value="InterPro"/>
</dbReference>
<dbReference type="InterPro" id="IPR049730">
    <property type="entry name" value="SNF2/RAD54-like_C"/>
</dbReference>
<dbReference type="GO" id="GO:0004560">
    <property type="term" value="F:alpha-L-fucosidase activity"/>
    <property type="evidence" value="ECO:0007669"/>
    <property type="project" value="UniProtKB-EC"/>
</dbReference>
<evidence type="ECO:0000256" key="15">
    <source>
        <dbReference type="ARBA" id="ARBA00023242"/>
    </source>
</evidence>
<feature type="compositionally biased region" description="Acidic residues" evidence="18">
    <location>
        <begin position="1131"/>
        <end position="1142"/>
    </location>
</feature>
<evidence type="ECO:0000256" key="17">
    <source>
        <dbReference type="PROSITE-ProRule" id="PRU00175"/>
    </source>
</evidence>
<dbReference type="InterPro" id="IPR000933">
    <property type="entry name" value="Glyco_hydro_29"/>
</dbReference>
<dbReference type="InterPro" id="IPR057739">
    <property type="entry name" value="Glyco_hydro_29_N"/>
</dbReference>
<dbReference type="SMART" id="SM00910">
    <property type="entry name" value="HIRAN"/>
    <property type="match status" value="1"/>
</dbReference>
<dbReference type="InterPro" id="IPR050628">
    <property type="entry name" value="SNF2_RAD54_helicase_TF"/>
</dbReference>
<feature type="domain" description="Helicase ATP-binding" evidence="20">
    <location>
        <begin position="567"/>
        <end position="774"/>
    </location>
</feature>
<dbReference type="PROSITE" id="PS51192">
    <property type="entry name" value="HELICASE_ATP_BIND_1"/>
    <property type="match status" value="1"/>
</dbReference>
<dbReference type="GO" id="GO:0005524">
    <property type="term" value="F:ATP binding"/>
    <property type="evidence" value="ECO:0007669"/>
    <property type="project" value="UniProtKB-KW"/>
</dbReference>
<evidence type="ECO:0000256" key="2">
    <source>
        <dbReference type="ARBA" id="ARBA00007025"/>
    </source>
</evidence>
<dbReference type="Gene3D" id="3.20.20.80">
    <property type="entry name" value="Glycosidases"/>
    <property type="match status" value="1"/>
</dbReference>
<dbReference type="RefSeq" id="XP_028484406.1">
    <property type="nucleotide sequence ID" value="XM_028632948.1"/>
</dbReference>
<dbReference type="InterPro" id="IPR013780">
    <property type="entry name" value="Glyco_hydro_b"/>
</dbReference>